<name>A0A164PIS1_9AGAM</name>
<proteinExistence type="predicted"/>
<feature type="compositionally biased region" description="Basic and acidic residues" evidence="1">
    <location>
        <begin position="12"/>
        <end position="22"/>
    </location>
</feature>
<evidence type="ECO:0000313" key="2">
    <source>
        <dbReference type="EMBL" id="KZS88771.1"/>
    </source>
</evidence>
<feature type="compositionally biased region" description="Polar residues" evidence="1">
    <location>
        <begin position="50"/>
        <end position="74"/>
    </location>
</feature>
<sequence length="238" mass="25217">MAGSKSKKKANKNRDKNKEKAAQQKAASQSTGPGTGGNVDASTMELLQRLVTSVGTAGPSNIAQTNRVTRSTSKAKQKVVDSGDDDSETSSSGSSDESSEEEGLNLRDMGRLAPRTTDDDDHSSARSKRSHVDSDGEVLDDDDEDGPPSPTRRKITSAAQHGVVIGPRTEVIPRTNTSTRNSQLRSQRTGASSATTTPSTISGPITPAQRTPSPVGDGPPNLEFTPFKKNRFNDSRPQ</sequence>
<protein>
    <submittedName>
        <fullName evidence="2">Uncharacterized protein</fullName>
    </submittedName>
</protein>
<dbReference type="AlphaFoldDB" id="A0A164PIS1"/>
<feature type="compositionally biased region" description="Basic residues" evidence="1">
    <location>
        <begin position="1"/>
        <end position="11"/>
    </location>
</feature>
<gene>
    <name evidence="2" type="ORF">SISNIDRAFT_489801</name>
</gene>
<keyword evidence="3" id="KW-1185">Reference proteome</keyword>
<feature type="compositionally biased region" description="Polar residues" evidence="1">
    <location>
        <begin position="174"/>
        <end position="188"/>
    </location>
</feature>
<feature type="region of interest" description="Disordered" evidence="1">
    <location>
        <begin position="1"/>
        <end position="238"/>
    </location>
</feature>
<accession>A0A164PIS1</accession>
<evidence type="ECO:0000313" key="3">
    <source>
        <dbReference type="Proteomes" id="UP000076722"/>
    </source>
</evidence>
<reference evidence="2 3" key="1">
    <citation type="journal article" date="2016" name="Mol. Biol. Evol.">
        <title>Comparative Genomics of Early-Diverging Mushroom-Forming Fungi Provides Insights into the Origins of Lignocellulose Decay Capabilities.</title>
        <authorList>
            <person name="Nagy L.G."/>
            <person name="Riley R."/>
            <person name="Tritt A."/>
            <person name="Adam C."/>
            <person name="Daum C."/>
            <person name="Floudas D."/>
            <person name="Sun H."/>
            <person name="Yadav J.S."/>
            <person name="Pangilinan J."/>
            <person name="Larsson K.H."/>
            <person name="Matsuura K."/>
            <person name="Barry K."/>
            <person name="Labutti K."/>
            <person name="Kuo R."/>
            <person name="Ohm R.A."/>
            <person name="Bhattacharya S.S."/>
            <person name="Shirouzu T."/>
            <person name="Yoshinaga Y."/>
            <person name="Martin F.M."/>
            <person name="Grigoriev I.V."/>
            <person name="Hibbett D.S."/>
        </authorList>
    </citation>
    <scope>NUCLEOTIDE SEQUENCE [LARGE SCALE GENOMIC DNA]</scope>
    <source>
        <strain evidence="2 3">HHB9708</strain>
    </source>
</reference>
<organism evidence="2 3">
    <name type="scientific">Sistotremastrum niveocremeum HHB9708</name>
    <dbReference type="NCBI Taxonomy" id="1314777"/>
    <lineage>
        <taxon>Eukaryota</taxon>
        <taxon>Fungi</taxon>
        <taxon>Dikarya</taxon>
        <taxon>Basidiomycota</taxon>
        <taxon>Agaricomycotina</taxon>
        <taxon>Agaricomycetes</taxon>
        <taxon>Sistotremastrales</taxon>
        <taxon>Sistotremastraceae</taxon>
        <taxon>Sertulicium</taxon>
        <taxon>Sertulicium niveocremeum</taxon>
    </lineage>
</organism>
<feature type="compositionally biased region" description="Low complexity" evidence="1">
    <location>
        <begin position="189"/>
        <end position="208"/>
    </location>
</feature>
<dbReference type="EMBL" id="KV419433">
    <property type="protein sequence ID" value="KZS88771.1"/>
    <property type="molecule type" value="Genomic_DNA"/>
</dbReference>
<evidence type="ECO:0000256" key="1">
    <source>
        <dbReference type="SAM" id="MobiDB-lite"/>
    </source>
</evidence>
<dbReference type="Proteomes" id="UP000076722">
    <property type="component" value="Unassembled WGS sequence"/>
</dbReference>
<feature type="compositionally biased region" description="Acidic residues" evidence="1">
    <location>
        <begin position="135"/>
        <end position="146"/>
    </location>
</feature>